<accession>A6TQF0</accession>
<proteinExistence type="predicted"/>
<dbReference type="EMBL" id="CP000724">
    <property type="protein sequence ID" value="ABR48418.1"/>
    <property type="molecule type" value="Genomic_DNA"/>
</dbReference>
<dbReference type="RefSeq" id="WP_012063394.1">
    <property type="nucleotide sequence ID" value="NC_009633.1"/>
</dbReference>
<evidence type="ECO:0000313" key="1">
    <source>
        <dbReference type="EMBL" id="ABR48418.1"/>
    </source>
</evidence>
<dbReference type="STRING" id="293826.Amet_2260"/>
<sequence>MALEFDFDRLKDVYTEATNSYEKILIFESQVGKGRYLFMMFVSEEDEESRDLLFLYLRNTNRILNIKMYGNHLKGTFKVYLRENQVEYMTDELQLGNGNGHFSFVNFLNELNDSIPLSIERERKIHTMRKNNSIMKELGAIDESEKKVLIGERRLSVGTPKDKTLRKLYSYTNSSVGEVDKLIVCLKRFNITVAWTTEDRKSEAKSIREILNAIDQ</sequence>
<gene>
    <name evidence="1" type="ordered locus">Amet_2260</name>
</gene>
<evidence type="ECO:0000313" key="2">
    <source>
        <dbReference type="Proteomes" id="UP000001572"/>
    </source>
</evidence>
<reference evidence="2" key="1">
    <citation type="journal article" date="2016" name="Genome Announc.">
        <title>Complete genome sequence of Alkaliphilus metalliredigens strain QYMF, an alkaliphilic and metal-reducing bacterium isolated from borax-contaminated leachate ponds.</title>
        <authorList>
            <person name="Hwang C."/>
            <person name="Copeland A."/>
            <person name="Lucas S."/>
            <person name="Lapidus A."/>
            <person name="Barry K."/>
            <person name="Detter J.C."/>
            <person name="Glavina Del Rio T."/>
            <person name="Hammon N."/>
            <person name="Israni S."/>
            <person name="Dalin E."/>
            <person name="Tice H."/>
            <person name="Pitluck S."/>
            <person name="Chertkov O."/>
            <person name="Brettin T."/>
            <person name="Bruce D."/>
            <person name="Han C."/>
            <person name="Schmutz J."/>
            <person name="Larimer F."/>
            <person name="Land M.L."/>
            <person name="Hauser L."/>
            <person name="Kyrpides N."/>
            <person name="Mikhailova N."/>
            <person name="Ye Q."/>
            <person name="Zhou J."/>
            <person name="Richardson P."/>
            <person name="Fields M.W."/>
        </authorList>
    </citation>
    <scope>NUCLEOTIDE SEQUENCE [LARGE SCALE GENOMIC DNA]</scope>
    <source>
        <strain evidence="2">QYMF</strain>
    </source>
</reference>
<dbReference type="HOGENOM" id="CLU_115742_0_0_9"/>
<dbReference type="KEGG" id="amt:Amet_2260"/>
<keyword evidence="2" id="KW-1185">Reference proteome</keyword>
<protein>
    <submittedName>
        <fullName evidence="1">Uncharacterized protein</fullName>
    </submittedName>
</protein>
<dbReference type="AlphaFoldDB" id="A6TQF0"/>
<dbReference type="Proteomes" id="UP000001572">
    <property type="component" value="Chromosome"/>
</dbReference>
<dbReference type="eggNOG" id="ENOG5032XDF">
    <property type="taxonomic scope" value="Bacteria"/>
</dbReference>
<organism evidence="1 2">
    <name type="scientific">Alkaliphilus metalliredigens (strain QYMF)</name>
    <dbReference type="NCBI Taxonomy" id="293826"/>
    <lineage>
        <taxon>Bacteria</taxon>
        <taxon>Bacillati</taxon>
        <taxon>Bacillota</taxon>
        <taxon>Clostridia</taxon>
        <taxon>Peptostreptococcales</taxon>
        <taxon>Natronincolaceae</taxon>
        <taxon>Alkaliphilus</taxon>
    </lineage>
</organism>
<name>A6TQF0_ALKMQ</name>